<gene>
    <name evidence="3" type="ORF">MNBD_DELTA04-1604</name>
</gene>
<feature type="domain" description="DUF6866" evidence="1">
    <location>
        <begin position="6"/>
        <end position="157"/>
    </location>
</feature>
<dbReference type="NCBIfam" id="NF045620">
    <property type="entry name" value="Sfum_1244_fam"/>
    <property type="match status" value="1"/>
</dbReference>
<dbReference type="AlphaFoldDB" id="A0A3B0UZM5"/>
<dbReference type="Pfam" id="PF21739">
    <property type="entry name" value="DUF6866_N"/>
    <property type="match status" value="1"/>
</dbReference>
<evidence type="ECO:0000259" key="1">
    <source>
        <dbReference type="Pfam" id="PF21739"/>
    </source>
</evidence>
<sequence>MPDSSLLETIQRNCAISDARDSGVFSLCSLILKLRNLYKWEEHIEPWEEPKPDVVLDWISEREEFWESLKDEQYHPLPIDGRLVDPFDVETVNAHLADRNFMYGAGYGRSLKSVFFLAEVLVRKSVDRKPVVILGREKARELSGLPAMVQDGTIIIRREQVRFFLCDQINELLPAAKKSLQHALGLYGLLDNDGLLDRQSLIEKLDHLVDEEMPTFIYHELGELQEQPLASATLKQIIAAFPGSLIEFLARAIKDVLADTHARGLLGHIVAQKKEASLALYVSFLGGLRKLLCPEIGEAFFSFLETGDWMLIEQARTTCRRATGRRAETLTALCAELASESPQKVRKNVERELLAPLGLGKP</sequence>
<feature type="domain" description="DUF6866" evidence="2">
    <location>
        <begin position="162"/>
        <end position="351"/>
    </location>
</feature>
<protein>
    <submittedName>
        <fullName evidence="3">Uncharacterized protein</fullName>
    </submittedName>
</protein>
<evidence type="ECO:0000259" key="2">
    <source>
        <dbReference type="Pfam" id="PF21740"/>
    </source>
</evidence>
<dbReference type="InterPro" id="IPR049200">
    <property type="entry name" value="DUF6866_C"/>
</dbReference>
<name>A0A3B0UZM5_9ZZZZ</name>
<organism evidence="3">
    <name type="scientific">hydrothermal vent metagenome</name>
    <dbReference type="NCBI Taxonomy" id="652676"/>
    <lineage>
        <taxon>unclassified sequences</taxon>
        <taxon>metagenomes</taxon>
        <taxon>ecological metagenomes</taxon>
    </lineage>
</organism>
<dbReference type="InterPro" id="IPR054640">
    <property type="entry name" value="Sfum_1244-like"/>
</dbReference>
<dbReference type="EMBL" id="UOEY01000026">
    <property type="protein sequence ID" value="VAW36628.1"/>
    <property type="molecule type" value="Genomic_DNA"/>
</dbReference>
<reference evidence="3" key="1">
    <citation type="submission" date="2018-06" db="EMBL/GenBank/DDBJ databases">
        <authorList>
            <person name="Zhirakovskaya E."/>
        </authorList>
    </citation>
    <scope>NUCLEOTIDE SEQUENCE</scope>
</reference>
<dbReference type="Pfam" id="PF21740">
    <property type="entry name" value="DUF6866_C"/>
    <property type="match status" value="1"/>
</dbReference>
<proteinExistence type="predicted"/>
<dbReference type="InterPro" id="IPR049199">
    <property type="entry name" value="DUF6866_N"/>
</dbReference>
<accession>A0A3B0UZM5</accession>
<evidence type="ECO:0000313" key="3">
    <source>
        <dbReference type="EMBL" id="VAW36628.1"/>
    </source>
</evidence>